<dbReference type="GO" id="GO:0008955">
    <property type="term" value="F:peptidoglycan glycosyltransferase activity"/>
    <property type="evidence" value="ECO:0007669"/>
    <property type="project" value="UniProtKB-EC"/>
</dbReference>
<keyword evidence="18" id="KW-0812">Transmembrane</keyword>
<feature type="domain" description="Glycosyl transferase family 51" evidence="20">
    <location>
        <begin position="50"/>
        <end position="225"/>
    </location>
</feature>
<dbReference type="PANTHER" id="PTHR32282">
    <property type="entry name" value="BINDING PROTEIN TRANSPEPTIDASE, PUTATIVE-RELATED"/>
    <property type="match status" value="1"/>
</dbReference>
<dbReference type="GO" id="GO:0009252">
    <property type="term" value="P:peptidoglycan biosynthetic process"/>
    <property type="evidence" value="ECO:0007669"/>
    <property type="project" value="UniProtKB-KW"/>
</dbReference>
<dbReference type="Gene3D" id="3.40.710.10">
    <property type="entry name" value="DD-peptidase/beta-lactamase superfamily"/>
    <property type="match status" value="1"/>
</dbReference>
<evidence type="ECO:0000313" key="22">
    <source>
        <dbReference type="Proteomes" id="UP000290092"/>
    </source>
</evidence>
<dbReference type="Pfam" id="PF00912">
    <property type="entry name" value="Transgly"/>
    <property type="match status" value="1"/>
</dbReference>
<evidence type="ECO:0000256" key="3">
    <source>
        <dbReference type="ARBA" id="ARBA00007090"/>
    </source>
</evidence>
<dbReference type="FunFam" id="1.10.3810.10:FF:000001">
    <property type="entry name" value="Penicillin-binding protein 1A"/>
    <property type="match status" value="1"/>
</dbReference>
<evidence type="ECO:0000256" key="14">
    <source>
        <dbReference type="ARBA" id="ARBA00023268"/>
    </source>
</evidence>
<evidence type="ECO:0000256" key="5">
    <source>
        <dbReference type="ARBA" id="ARBA00022475"/>
    </source>
</evidence>
<evidence type="ECO:0000256" key="6">
    <source>
        <dbReference type="ARBA" id="ARBA00022645"/>
    </source>
</evidence>
<dbReference type="AlphaFoldDB" id="A0AAX2AHE1"/>
<keyword evidence="6" id="KW-0121">Carboxypeptidase</keyword>
<evidence type="ECO:0000256" key="13">
    <source>
        <dbReference type="ARBA" id="ARBA00023136"/>
    </source>
</evidence>
<comment type="caution">
    <text evidence="21">The sequence shown here is derived from an EMBL/GenBank/DDBJ whole genome shotgun (WGS) entry which is preliminary data.</text>
</comment>
<organism evidence="21 22">
    <name type="scientific">Malaciobacter mytili LMG 24559</name>
    <dbReference type="NCBI Taxonomy" id="1032238"/>
    <lineage>
        <taxon>Bacteria</taxon>
        <taxon>Pseudomonadati</taxon>
        <taxon>Campylobacterota</taxon>
        <taxon>Epsilonproteobacteria</taxon>
        <taxon>Campylobacterales</taxon>
        <taxon>Arcobacteraceae</taxon>
        <taxon>Malaciobacter</taxon>
    </lineage>
</organism>
<comment type="similarity">
    <text evidence="3">In the C-terminal section; belongs to the transpeptidase family.</text>
</comment>
<dbReference type="EMBL" id="NXID01000009">
    <property type="protein sequence ID" value="RXK16412.1"/>
    <property type="molecule type" value="Genomic_DNA"/>
</dbReference>
<keyword evidence="15" id="KW-0961">Cell wall biogenesis/degradation</keyword>
<evidence type="ECO:0000256" key="12">
    <source>
        <dbReference type="ARBA" id="ARBA00022984"/>
    </source>
</evidence>
<keyword evidence="7" id="KW-0645">Protease</keyword>
<evidence type="ECO:0000256" key="7">
    <source>
        <dbReference type="ARBA" id="ARBA00022670"/>
    </source>
</evidence>
<dbReference type="PANTHER" id="PTHR32282:SF11">
    <property type="entry name" value="PENICILLIN-BINDING PROTEIN 1B"/>
    <property type="match status" value="1"/>
</dbReference>
<dbReference type="Pfam" id="PF00905">
    <property type="entry name" value="Transpeptidase"/>
    <property type="match status" value="1"/>
</dbReference>
<evidence type="ECO:0000256" key="1">
    <source>
        <dbReference type="ARBA" id="ARBA00004236"/>
    </source>
</evidence>
<dbReference type="SUPFAM" id="SSF56601">
    <property type="entry name" value="beta-lactamase/transpeptidase-like"/>
    <property type="match status" value="1"/>
</dbReference>
<dbReference type="RefSeq" id="WP_114842671.1">
    <property type="nucleotide sequence ID" value="NZ_CP031219.1"/>
</dbReference>
<dbReference type="InterPro" id="IPR001460">
    <property type="entry name" value="PCN-bd_Tpept"/>
</dbReference>
<comment type="catalytic activity">
    <reaction evidence="16">
        <text>Preferential cleavage: (Ac)2-L-Lys-D-Ala-|-D-Ala. Also transpeptidation of peptidyl-alanyl moieties that are N-acyl substituents of D-alanine.</text>
        <dbReference type="EC" id="3.4.16.4"/>
    </reaction>
</comment>
<keyword evidence="14" id="KW-0511">Multifunctional enzyme</keyword>
<feature type="domain" description="Penicillin-binding protein transpeptidase" evidence="19">
    <location>
        <begin position="344"/>
        <end position="612"/>
    </location>
</feature>
<dbReference type="Proteomes" id="UP000290092">
    <property type="component" value="Unassembled WGS sequence"/>
</dbReference>
<dbReference type="Gene3D" id="1.10.3810.10">
    <property type="entry name" value="Biosynthetic peptidoglycan transglycosylase-like"/>
    <property type="match status" value="1"/>
</dbReference>
<evidence type="ECO:0000256" key="18">
    <source>
        <dbReference type="SAM" id="Phobius"/>
    </source>
</evidence>
<feature type="transmembrane region" description="Helical" evidence="18">
    <location>
        <begin position="6"/>
        <end position="24"/>
    </location>
</feature>
<keyword evidence="18" id="KW-1133">Transmembrane helix</keyword>
<gene>
    <name evidence="21" type="ORF">CP985_03705</name>
</gene>
<evidence type="ECO:0000256" key="2">
    <source>
        <dbReference type="ARBA" id="ARBA00004752"/>
    </source>
</evidence>
<keyword evidence="22" id="KW-1185">Reference proteome</keyword>
<evidence type="ECO:0000256" key="11">
    <source>
        <dbReference type="ARBA" id="ARBA00022960"/>
    </source>
</evidence>
<dbReference type="GO" id="GO:0006508">
    <property type="term" value="P:proteolysis"/>
    <property type="evidence" value="ECO:0007669"/>
    <property type="project" value="UniProtKB-KW"/>
</dbReference>
<evidence type="ECO:0000256" key="17">
    <source>
        <dbReference type="ARBA" id="ARBA00049902"/>
    </source>
</evidence>
<keyword evidence="10" id="KW-0378">Hydrolase</keyword>
<dbReference type="InterPro" id="IPR050396">
    <property type="entry name" value="Glycosyltr_51/Transpeptidase"/>
</dbReference>
<dbReference type="InterPro" id="IPR036950">
    <property type="entry name" value="PBP_transglycosylase"/>
</dbReference>
<reference evidence="21 22" key="1">
    <citation type="submission" date="2017-09" db="EMBL/GenBank/DDBJ databases">
        <title>Genomics of the genus Arcobacter.</title>
        <authorList>
            <person name="Perez-Cataluna A."/>
            <person name="Figueras M.J."/>
            <person name="Salas-Masso N."/>
        </authorList>
    </citation>
    <scope>NUCLEOTIDE SEQUENCE [LARGE SCALE GENOMIC DNA]</scope>
    <source>
        <strain evidence="21 22">CECT 7386</strain>
    </source>
</reference>
<evidence type="ECO:0000259" key="20">
    <source>
        <dbReference type="Pfam" id="PF00912"/>
    </source>
</evidence>
<evidence type="ECO:0000256" key="15">
    <source>
        <dbReference type="ARBA" id="ARBA00023316"/>
    </source>
</evidence>
<evidence type="ECO:0000256" key="8">
    <source>
        <dbReference type="ARBA" id="ARBA00022676"/>
    </source>
</evidence>
<keyword evidence="12" id="KW-0573">Peptidoglycan synthesis</keyword>
<dbReference type="InterPro" id="IPR001264">
    <property type="entry name" value="Glyco_trans_51"/>
</dbReference>
<dbReference type="GO" id="GO:0008658">
    <property type="term" value="F:penicillin binding"/>
    <property type="evidence" value="ECO:0007669"/>
    <property type="project" value="InterPro"/>
</dbReference>
<keyword evidence="13 18" id="KW-0472">Membrane</keyword>
<evidence type="ECO:0000313" key="21">
    <source>
        <dbReference type="EMBL" id="RXK16412.1"/>
    </source>
</evidence>
<dbReference type="GO" id="GO:0009002">
    <property type="term" value="F:serine-type D-Ala-D-Ala carboxypeptidase activity"/>
    <property type="evidence" value="ECO:0007669"/>
    <property type="project" value="UniProtKB-EC"/>
</dbReference>
<dbReference type="InterPro" id="IPR023346">
    <property type="entry name" value="Lysozyme-like_dom_sf"/>
</dbReference>
<keyword evidence="5" id="KW-1003">Cell membrane</keyword>
<comment type="subcellular location">
    <subcellularLocation>
        <location evidence="1">Cell membrane</location>
    </subcellularLocation>
</comment>
<dbReference type="SUPFAM" id="SSF53955">
    <property type="entry name" value="Lysozyme-like"/>
    <property type="match status" value="1"/>
</dbReference>
<dbReference type="GO" id="GO:0008360">
    <property type="term" value="P:regulation of cell shape"/>
    <property type="evidence" value="ECO:0007669"/>
    <property type="project" value="UniProtKB-KW"/>
</dbReference>
<dbReference type="NCBIfam" id="TIGR02074">
    <property type="entry name" value="PBP_1a_fam"/>
    <property type="match status" value="1"/>
</dbReference>
<proteinExistence type="inferred from homology"/>
<comment type="pathway">
    <text evidence="2">Cell wall biogenesis; peptidoglycan biosynthesis.</text>
</comment>
<evidence type="ECO:0000256" key="16">
    <source>
        <dbReference type="ARBA" id="ARBA00034000"/>
    </source>
</evidence>
<dbReference type="GO" id="GO:0071555">
    <property type="term" value="P:cell wall organization"/>
    <property type="evidence" value="ECO:0007669"/>
    <property type="project" value="UniProtKB-KW"/>
</dbReference>
<evidence type="ECO:0000256" key="4">
    <source>
        <dbReference type="ARBA" id="ARBA00007739"/>
    </source>
</evidence>
<dbReference type="GO" id="GO:0005886">
    <property type="term" value="C:plasma membrane"/>
    <property type="evidence" value="ECO:0007669"/>
    <property type="project" value="UniProtKB-SubCell"/>
</dbReference>
<dbReference type="InterPro" id="IPR012338">
    <property type="entry name" value="Beta-lactam/transpept-like"/>
</dbReference>
<comment type="similarity">
    <text evidence="4">In the N-terminal section; belongs to the glycosyltransferase 51 family.</text>
</comment>
<keyword evidence="9" id="KW-0808">Transferase</keyword>
<evidence type="ECO:0000259" key="19">
    <source>
        <dbReference type="Pfam" id="PF00905"/>
    </source>
</evidence>
<comment type="catalytic activity">
    <reaction evidence="17">
        <text>[GlcNAc-(1-&gt;4)-Mur2Ac(oyl-L-Ala-gamma-D-Glu-L-Lys-D-Ala-D-Ala)](n)-di-trans,octa-cis-undecaprenyl diphosphate + beta-D-GlcNAc-(1-&gt;4)-Mur2Ac(oyl-L-Ala-gamma-D-Glu-L-Lys-D-Ala-D-Ala)-di-trans,octa-cis-undecaprenyl diphosphate = [GlcNAc-(1-&gt;4)-Mur2Ac(oyl-L-Ala-gamma-D-Glu-L-Lys-D-Ala-D-Ala)](n+1)-di-trans,octa-cis-undecaprenyl diphosphate + di-trans,octa-cis-undecaprenyl diphosphate + H(+)</text>
        <dbReference type="Rhea" id="RHEA:23708"/>
        <dbReference type="Rhea" id="RHEA-COMP:9602"/>
        <dbReference type="Rhea" id="RHEA-COMP:9603"/>
        <dbReference type="ChEBI" id="CHEBI:15378"/>
        <dbReference type="ChEBI" id="CHEBI:58405"/>
        <dbReference type="ChEBI" id="CHEBI:60033"/>
        <dbReference type="ChEBI" id="CHEBI:78435"/>
        <dbReference type="EC" id="2.4.99.28"/>
    </reaction>
</comment>
<sequence>MLKYIFGFFAVVTIGVMGWLLYLYSNIRFELDKVVDYNPKLTTQFFDKDGRLISNLFYQEHRLYVKYEDIPARVIEALVAIEDTQFFEHNGINPDAISRAIIKDIKAGALVEGASTLTQQLIKTLVLSREKKLIRKIKEALLSLRIETLLTKEEILERYLNQVYFGHGYYGIKTAALGYFKKELYELNLKEIAILVGLPRAPSFYDPTRNLQFALARANQVISRMNTLGWINQEEYSEAMKYTPNVYDETLTQNKAPYIIDYVLKELSNEIKDIKTGGYKIYLTVDLDAQEIAKEGLKFAYNQILSRDKYFQELNKKNKIEKEYDEEGNELDPNRYINKLNGSLISIENKTGKILALVGGIDYKTSSFNRVIQSKRQPGSAIKPFIYQAALDLGYSPATQLADISRTYEFETNDSEEKKFWQPKNYSGKYKGLLSLREALVHSRNLATINLVTDIGIDVVYDSLKTYGFKDMPLDLSITLGSFVISPLDLSQAYSIISNDGEEVKPYIINSIINKNGTVINFEAQKRYVTSPEQAFLVKDILHDAVDRGTGRRAKVKNLEIAGKTGTTNNNVDAWFCGFSPTIQTVVWFGQDDNTPMRKTETGGRTAGPAFAYFYEKYLKLHPELKREFDMPEGVRTSILNGQKEYFTTTSKLPTDEINIPKENQIQF</sequence>
<accession>A0AAX2AHE1</accession>
<protein>
    <submittedName>
        <fullName evidence="21">Penicillin-binding protein</fullName>
    </submittedName>
</protein>
<dbReference type="KEGG" id="amyt:AMYT_2306"/>
<evidence type="ECO:0000256" key="10">
    <source>
        <dbReference type="ARBA" id="ARBA00022801"/>
    </source>
</evidence>
<keyword evidence="11" id="KW-0133">Cell shape</keyword>
<evidence type="ECO:0000256" key="9">
    <source>
        <dbReference type="ARBA" id="ARBA00022679"/>
    </source>
</evidence>
<keyword evidence="8" id="KW-0328">Glycosyltransferase</keyword>
<name>A0AAX2AHE1_9BACT</name>
<dbReference type="GO" id="GO:0030288">
    <property type="term" value="C:outer membrane-bounded periplasmic space"/>
    <property type="evidence" value="ECO:0007669"/>
    <property type="project" value="TreeGrafter"/>
</dbReference>